<evidence type="ECO:0000313" key="2">
    <source>
        <dbReference type="Proteomes" id="UP000030380"/>
    </source>
</evidence>
<dbReference type="OrthoDB" id="9794206at2"/>
<proteinExistence type="predicted"/>
<dbReference type="Proteomes" id="UP000030380">
    <property type="component" value="Unassembled WGS sequence"/>
</dbReference>
<dbReference type="EMBL" id="JSUM01000003">
    <property type="protein sequence ID" value="KGQ70972.1"/>
    <property type="molecule type" value="Genomic_DNA"/>
</dbReference>
<dbReference type="STRING" id="505317.OA57_01615"/>
<comment type="caution">
    <text evidence="1">The sequence shown here is derived from an EMBL/GenBank/DDBJ whole genome shotgun (WGS) entry which is preliminary data.</text>
</comment>
<organism evidence="1 2">
    <name type="scientific">Chelonobacter oris</name>
    <dbReference type="NCBI Taxonomy" id="505317"/>
    <lineage>
        <taxon>Bacteria</taxon>
        <taxon>Pseudomonadati</taxon>
        <taxon>Pseudomonadota</taxon>
        <taxon>Gammaproteobacteria</taxon>
        <taxon>Pasteurellales</taxon>
        <taxon>Pasteurellaceae</taxon>
        <taxon>Chelonobacter</taxon>
    </lineage>
</organism>
<dbReference type="Pfam" id="PF05159">
    <property type="entry name" value="Capsule_synth"/>
    <property type="match status" value="1"/>
</dbReference>
<dbReference type="RefSeq" id="WP_034612615.1">
    <property type="nucleotide sequence ID" value="NZ_JSUM01000003.1"/>
</dbReference>
<dbReference type="GO" id="GO:0015774">
    <property type="term" value="P:polysaccharide transport"/>
    <property type="evidence" value="ECO:0007669"/>
    <property type="project" value="InterPro"/>
</dbReference>
<keyword evidence="2" id="KW-1185">Reference proteome</keyword>
<evidence type="ECO:0000313" key="1">
    <source>
        <dbReference type="EMBL" id="KGQ70972.1"/>
    </source>
</evidence>
<dbReference type="InterPro" id="IPR007833">
    <property type="entry name" value="Capsule_polysaccharide_synth"/>
</dbReference>
<sequence>MINHNLDDLIVSADRILLLQGPIGHFFYDFSLWLQSQQKTVYKINFNAGDEYFYPNSTANTFAYRDTLDNFADYLAELCKRQNIHAIVCFGDNRHYHKIAKNVGSALNISFWAFEEGYFRPDYITLEKNGVNAFSTIPRDKTFFMHICPQAPEPLSTEKVAQGFLPMAKLAVCYYWNAYTKRRHYPYYQHHRILNIFYYIKLWGISGIKRLNYALRDRTFARKVEQGRFGRFYILPLQVYDDSQVRVHSDYSSVESFLTAVLDSFVKHAPADLTLIVKHHPMDRGFIDYGKTIKAYIARNPALKKRLFYIHDVPMPVFLRHGEGMVTLNSTSGISALLHGMPVMILGRAHYNIPGLTYQGKLEAFWHNPGKPDMDLFSAYRRFHLNKTHINGSFYNRVILRFPYNR</sequence>
<dbReference type="AlphaFoldDB" id="A0A0A3AT68"/>
<dbReference type="GO" id="GO:0000271">
    <property type="term" value="P:polysaccharide biosynthetic process"/>
    <property type="evidence" value="ECO:0007669"/>
    <property type="project" value="InterPro"/>
</dbReference>
<accession>A0A0A3AT68</accession>
<reference evidence="1 2" key="1">
    <citation type="submission" date="2014-11" db="EMBL/GenBank/DDBJ databases">
        <title>Draft genome sequence of Chelonobacter oris 1662T, associated with respiratory disease in Hermann's Tortoises.</title>
        <authorList>
            <person name="Kudirkiene E."/>
            <person name="Hansen M.J."/>
            <person name="Bojesen A.M."/>
        </authorList>
    </citation>
    <scope>NUCLEOTIDE SEQUENCE [LARGE SCALE GENOMIC DNA]</scope>
    <source>
        <strain evidence="1 2">1662</strain>
    </source>
</reference>
<gene>
    <name evidence="1" type="ORF">OA57_01615</name>
</gene>
<name>A0A0A3AT68_9PAST</name>
<dbReference type="CDD" id="cd16441">
    <property type="entry name" value="beta_Kdo_transferase_KpsS"/>
    <property type="match status" value="1"/>
</dbReference>
<protein>
    <submittedName>
        <fullName evidence="1">Capsule biosynthesis protein</fullName>
    </submittedName>
</protein>